<evidence type="ECO:0000256" key="5">
    <source>
        <dbReference type="RuleBase" id="RU362076"/>
    </source>
</evidence>
<keyword evidence="8" id="KW-0282">Flagellum</keyword>
<evidence type="ECO:0000256" key="2">
    <source>
        <dbReference type="ARBA" id="ARBA00016013"/>
    </source>
</evidence>
<evidence type="ECO:0000256" key="1">
    <source>
        <dbReference type="ARBA" id="ARBA00010577"/>
    </source>
</evidence>
<dbReference type="Gene3D" id="2.30.30.910">
    <property type="match status" value="1"/>
</dbReference>
<accession>A0A2A4FUT4</accession>
<dbReference type="Pfam" id="PF03963">
    <property type="entry name" value="FlgD"/>
    <property type="match status" value="1"/>
</dbReference>
<dbReference type="InterPro" id="IPR025965">
    <property type="entry name" value="FlgD/Vpr_Ig-like"/>
</dbReference>
<dbReference type="GO" id="GO:0044781">
    <property type="term" value="P:bacterial-type flagellum organization"/>
    <property type="evidence" value="ECO:0007669"/>
    <property type="project" value="UniProtKB-UniRule"/>
</dbReference>
<evidence type="ECO:0000256" key="3">
    <source>
        <dbReference type="ARBA" id="ARBA00022795"/>
    </source>
</evidence>
<feature type="domain" description="FlgD/Vpr Ig-like" evidence="7">
    <location>
        <begin position="112"/>
        <end position="180"/>
    </location>
</feature>
<comment type="function">
    <text evidence="4 5">Required for flagellar hook formation. May act as a scaffolding protein.</text>
</comment>
<dbReference type="RefSeq" id="WP_066969184.1">
    <property type="nucleotide sequence ID" value="NZ_CP023449.1"/>
</dbReference>
<proteinExistence type="inferred from homology"/>
<evidence type="ECO:0000256" key="4">
    <source>
        <dbReference type="ARBA" id="ARBA00024746"/>
    </source>
</evidence>
<dbReference type="KEGG" id="rdi:CMV14_08610"/>
<evidence type="ECO:0000313" key="9">
    <source>
        <dbReference type="Proteomes" id="UP000218934"/>
    </source>
</evidence>
<evidence type="ECO:0000256" key="6">
    <source>
        <dbReference type="SAM" id="MobiDB-lite"/>
    </source>
</evidence>
<dbReference type="InterPro" id="IPR005648">
    <property type="entry name" value="FlgD"/>
</dbReference>
<sequence>MTISGNSYLDSLSNVKTSSSATTTGKTNDTLDQAAFLKLLTTQMTTQDPFNPVDNTQMVAQMAQFSSVAGIAEMNKSLKTIAGGMEASRVGGAASWIGKAALIGSKTAAPLADGAYAGTVTLPKDAAQVNISLVDGSGKVVYTGTATDVPKGDVPFYWDGKDQDGNAVPGPLTISVFAKDAQAQTMKDYATASWATVNSVTSPTSGSTKLNTSMGSFSPSDVLQLS</sequence>
<evidence type="ECO:0000259" key="7">
    <source>
        <dbReference type="Pfam" id="PF13860"/>
    </source>
</evidence>
<dbReference type="AlphaFoldDB" id="A0A2A4FUT4"/>
<keyword evidence="3 5" id="KW-1005">Bacterial flagellum biogenesis</keyword>
<organism evidence="8 9">
    <name type="scientific">Rhizorhabdus dicambivorans</name>
    <dbReference type="NCBI Taxonomy" id="1850238"/>
    <lineage>
        <taxon>Bacteria</taxon>
        <taxon>Pseudomonadati</taxon>
        <taxon>Pseudomonadota</taxon>
        <taxon>Alphaproteobacteria</taxon>
        <taxon>Sphingomonadales</taxon>
        <taxon>Sphingomonadaceae</taxon>
        <taxon>Rhizorhabdus</taxon>
    </lineage>
</organism>
<comment type="caution">
    <text evidence="8">The sequence shown here is derived from an EMBL/GenBank/DDBJ whole genome shotgun (WGS) entry which is preliminary data.</text>
</comment>
<feature type="region of interest" description="Disordered" evidence="6">
    <location>
        <begin position="199"/>
        <end position="226"/>
    </location>
</feature>
<dbReference type="EMBL" id="NWUF01000017">
    <property type="protein sequence ID" value="PCE41198.1"/>
    <property type="molecule type" value="Genomic_DNA"/>
</dbReference>
<keyword evidence="8" id="KW-0969">Cilium</keyword>
<reference evidence="8 9" key="1">
    <citation type="submission" date="2017-09" db="EMBL/GenBank/DDBJ databases">
        <title>The Catabolism of 3,6-Dichlorosalicylic acid is Initiated by the Cytochrome P450 Monooxygenase DsmABC in Rhizorhabdus dicambivorans Ndbn-20.</title>
        <authorList>
            <person name="Na L."/>
        </authorList>
    </citation>
    <scope>NUCLEOTIDE SEQUENCE [LARGE SCALE GENOMIC DNA]</scope>
    <source>
        <strain evidence="8 9">Ndbn-20m</strain>
    </source>
</reference>
<evidence type="ECO:0000313" key="8">
    <source>
        <dbReference type="EMBL" id="PCE41198.1"/>
    </source>
</evidence>
<dbReference type="OrthoDB" id="9785233at2"/>
<comment type="similarity">
    <text evidence="1 5">Belongs to the FlgD family.</text>
</comment>
<dbReference type="Gene3D" id="2.60.40.4070">
    <property type="match status" value="1"/>
</dbReference>
<name>A0A2A4FUT4_9SPHN</name>
<protein>
    <recommendedName>
        <fullName evidence="2 5">Basal-body rod modification protein FlgD</fullName>
    </recommendedName>
</protein>
<dbReference type="Proteomes" id="UP000218934">
    <property type="component" value="Unassembled WGS sequence"/>
</dbReference>
<dbReference type="Pfam" id="PF13860">
    <property type="entry name" value="FlgD_ig"/>
    <property type="match status" value="1"/>
</dbReference>
<keyword evidence="8" id="KW-0966">Cell projection</keyword>
<gene>
    <name evidence="8" type="ORF">COO09_16095</name>
</gene>
<keyword evidence="9" id="KW-1185">Reference proteome</keyword>